<dbReference type="Proteomes" id="UP000095280">
    <property type="component" value="Unplaced"/>
</dbReference>
<dbReference type="InterPro" id="IPR039980">
    <property type="entry name" value="MADD"/>
</dbReference>
<dbReference type="SMART" id="SM00800">
    <property type="entry name" value="uDENN"/>
    <property type="match status" value="1"/>
</dbReference>
<dbReference type="PANTHER" id="PTHR13008:SF7">
    <property type="entry name" value="MAP KINASE-ACTIVATING DEATH DOMAIN PROTEIN"/>
    <property type="match status" value="1"/>
</dbReference>
<evidence type="ECO:0000256" key="7">
    <source>
        <dbReference type="ARBA" id="ARBA00022658"/>
    </source>
</evidence>
<evidence type="ECO:0000256" key="9">
    <source>
        <dbReference type="ARBA" id="ARBA00023136"/>
    </source>
</evidence>
<evidence type="ECO:0000256" key="1">
    <source>
        <dbReference type="ARBA" id="ARBA00004236"/>
    </source>
</evidence>
<feature type="compositionally biased region" description="Low complexity" evidence="10">
    <location>
        <begin position="762"/>
        <end position="780"/>
    </location>
</feature>
<feature type="region of interest" description="Disordered" evidence="10">
    <location>
        <begin position="812"/>
        <end position="850"/>
    </location>
</feature>
<dbReference type="SMART" id="SM00799">
    <property type="entry name" value="DENN"/>
    <property type="match status" value="1"/>
</dbReference>
<evidence type="ECO:0000256" key="6">
    <source>
        <dbReference type="ARBA" id="ARBA00022490"/>
    </source>
</evidence>
<evidence type="ECO:0000313" key="13">
    <source>
        <dbReference type="WBParaSite" id="maker-uti_cns_0010432-snap-gene-0.2-mRNA-1"/>
    </source>
</evidence>
<feature type="region of interest" description="Disordered" evidence="10">
    <location>
        <begin position="1226"/>
        <end position="1251"/>
    </location>
</feature>
<evidence type="ECO:0000256" key="10">
    <source>
        <dbReference type="SAM" id="MobiDB-lite"/>
    </source>
</evidence>
<feature type="region of interest" description="Disordered" evidence="10">
    <location>
        <begin position="1034"/>
        <end position="1062"/>
    </location>
</feature>
<keyword evidence="9" id="KW-0472">Membrane</keyword>
<keyword evidence="6" id="KW-0963">Cytoplasm</keyword>
<dbReference type="InterPro" id="IPR001194">
    <property type="entry name" value="cDENN_dom"/>
</dbReference>
<evidence type="ECO:0000256" key="3">
    <source>
        <dbReference type="ARBA" id="ARBA00005978"/>
    </source>
</evidence>
<feature type="compositionally biased region" description="Polar residues" evidence="10">
    <location>
        <begin position="699"/>
        <end position="708"/>
    </location>
</feature>
<dbReference type="FunFam" id="3.40.50.11500:FF:000002">
    <property type="entry name" value="MAP kinase-activating death domain protein-like Protein"/>
    <property type="match status" value="1"/>
</dbReference>
<accession>A0A1I8I8B0</accession>
<feature type="region of interest" description="Disordered" evidence="10">
    <location>
        <begin position="578"/>
        <end position="602"/>
    </location>
</feature>
<keyword evidence="5" id="KW-1003">Cell membrane</keyword>
<comment type="similarity">
    <text evidence="3">Belongs to the MADD family.</text>
</comment>
<dbReference type="Gene3D" id="3.30.450.200">
    <property type="match status" value="1"/>
</dbReference>
<dbReference type="PANTHER" id="PTHR13008">
    <property type="entry name" value="MAP-KINASE ACTIVATING DEATH DOMAIN PROTEIN MADD /DENN/AEX-3 C.ELEGANS"/>
    <property type="match status" value="1"/>
</dbReference>
<evidence type="ECO:0000256" key="4">
    <source>
        <dbReference type="ARBA" id="ARBA00017868"/>
    </source>
</evidence>
<dbReference type="InterPro" id="IPR005112">
    <property type="entry name" value="dDENN_dom"/>
</dbReference>
<name>A0A1I8I8B0_9PLAT</name>
<comment type="subcellular location">
    <subcellularLocation>
        <location evidence="1">Cell membrane</location>
    </subcellularLocation>
    <subcellularLocation>
        <location evidence="2">Cytoplasm</location>
    </subcellularLocation>
</comment>
<keyword evidence="8" id="KW-0053">Apoptosis</keyword>
<evidence type="ECO:0000256" key="8">
    <source>
        <dbReference type="ARBA" id="ARBA00022703"/>
    </source>
</evidence>
<dbReference type="InterPro" id="IPR005113">
    <property type="entry name" value="uDENN_dom"/>
</dbReference>
<feature type="compositionally biased region" description="Polar residues" evidence="10">
    <location>
        <begin position="585"/>
        <end position="602"/>
    </location>
</feature>
<dbReference type="GO" id="GO:0005085">
    <property type="term" value="F:guanyl-nucleotide exchange factor activity"/>
    <property type="evidence" value="ECO:0007669"/>
    <property type="project" value="UniProtKB-KW"/>
</dbReference>
<evidence type="ECO:0000313" key="12">
    <source>
        <dbReference type="Proteomes" id="UP000095280"/>
    </source>
</evidence>
<dbReference type="Gene3D" id="3.40.50.11500">
    <property type="match status" value="1"/>
</dbReference>
<dbReference type="Pfam" id="PF03456">
    <property type="entry name" value="uDENN"/>
    <property type="match status" value="1"/>
</dbReference>
<feature type="compositionally biased region" description="Gly residues" evidence="10">
    <location>
        <begin position="1227"/>
        <end position="1247"/>
    </location>
</feature>
<evidence type="ECO:0000256" key="5">
    <source>
        <dbReference type="ARBA" id="ARBA00022475"/>
    </source>
</evidence>
<dbReference type="Pfam" id="PF23629">
    <property type="entry name" value="Death_MADD"/>
    <property type="match status" value="1"/>
</dbReference>
<evidence type="ECO:0000256" key="2">
    <source>
        <dbReference type="ARBA" id="ARBA00004496"/>
    </source>
</evidence>
<sequence length="1676" mass="179602">EAAAAAVAPLLNSLAAEKPLCPRLADYLVLVGARLPAKQNSLAQTPQLLRRYPPQDHRDFHLPPDIVFFCQPEGCLATGPKRRAAAGSGGSSGSRECSTFVFTLTEKDSGLVRYGICHNFYRPIDRRWTAAEAAENGGGSAERVNLAVPQPPAHQPLHHPFFSRFRECLQVLRRIVNACSERSQAAGRTPNRETVWSVLTGLHPDSSSQLVMHDVREIETWILRLLSAPVPVPGRTKLQLTVLPEADYPPLVFALPDRSRLSLADFPLHLPLELLGVDTCLRVLTCILLENKLVLQSRDENALTMSVMAFVAMLYPMQYMFPVIPLLPTCMMSAEQLLLAPTPYIIGLPASFLLYKKNFCLPPDVWLVDLDANKIVCAQDMGKLPSLPEPEGSQLRSQLQQALAMMNEAAQQQPIKNLDTVANQDAEFLTCHHQQPTPAAVASGNDVDSVDVAARVAMVRFFNSPNVLGNFAEHTRTLRLYPRPVVAFQYFAFVQSRPRRCDFTDRLARTQAVEYFAEWSLCPDNCAFQRIHTGLTDPTAIGDKHKWFSQQLQRLQFSVCRQPPETCTLKLCYEPPNGDPPTDESGCSDSEPASSGAQPLPASTSYASLTDFVSEIISSDIVGDPNQLRQSRSAARLVIDAAEDAFQPPDSLQLPPSAAGRTGGEDSSGDNSSGEDTELTDSVPAADGVTPVTAGRAQLHSQGSQGSATGPGGPPRPPRPPPPRRVGSVGSHPGTPEGAPRVSGPAFRFDRQDSSGSGGGSSTPTSTPGSARQQQQQQQQAHSEETGGGVAHALDSFIAGLSDNLGQQAGSAIGELLGGNSGSGGAIGQNTRLPHSQQQPQQKQFTPLGAKRSVVESSALMRQAQEVVKQREQQLSRAAAGGFSKAANAAAAAAASATGVSPGAKKGPDTSAADQAFLKDMASSVLDGQGVSFLKANRLRGLMENENYRNLLLSRLNHNLGDKLSDTSHDQHLADVPLRKAVFKGLLSVLRSMVAGLEQSFASRGKGGLASALVLLEVAHTHYWQREAGGLARNQESAQRLSPFGSEDSLSNSASNSAGGDLDPSKLVTTVAGWFKDIREVASNAGSRGASPRKQSRVPASSRQVRSGGIGDPHPAGVPDEGAEVSDIVRGGQLVHPLGVAEVFVPRLVETFLFRLGMAERLCLYSVQLFQWSCAAVEQRAVGEAVNALAAPVHTDIQRNVVSARDGGPPVVLNGEEYENIEVRGRAGSGASGSSGGGGGGGGGGGSQDPMRDMLVQKMIGQTRAGVHPGGGGGGGSGVSSINHQLIRPTSAATSDQQQRLVSPAASTIAAASAAASAEVATVPGKSRCSSGYRYTGGVKVRVTPGSSEDSGRTYLFEMLVSKDRSQLWDHLQFWEDAFLDAVATERDIVGMDQGPNEMMSRYESLGRAERKRLELDEDRLLCTMLYNLTAFMVMMRVDPAELRKKIRRLLGKSHIGLHYSQQINALLDHAGGMSGNDVDLKPPLSRFMQKQSFAVHCGQDKTGDLRFLEVCDDCLILRACSGAIVDRWWYEKLVNMTFCPKTRVLILWRRDAAAAGQQPQADSTRAPAVKNVFYSKRCRDVYSCIRDQMARAAARTARSDATGQTGEFGGRYEVVESASGEHGILQVCMQGIGLAFDSTKADQICYTVLCVFSCLAAGTASPSALEERRTAIQDG</sequence>
<reference evidence="13" key="1">
    <citation type="submission" date="2016-11" db="UniProtKB">
        <authorList>
            <consortium name="WormBaseParasite"/>
        </authorList>
    </citation>
    <scope>IDENTIFICATION</scope>
</reference>
<feature type="compositionally biased region" description="Pro residues" evidence="10">
    <location>
        <begin position="712"/>
        <end position="724"/>
    </location>
</feature>
<feature type="compositionally biased region" description="Low complexity" evidence="10">
    <location>
        <begin position="1048"/>
        <end position="1062"/>
    </location>
</feature>
<feature type="region of interest" description="Disordered" evidence="10">
    <location>
        <begin position="1085"/>
        <end position="1123"/>
    </location>
</feature>
<dbReference type="InterPro" id="IPR037516">
    <property type="entry name" value="Tripartite_DENN"/>
</dbReference>
<dbReference type="GO" id="GO:0042981">
    <property type="term" value="P:regulation of apoptotic process"/>
    <property type="evidence" value="ECO:0007669"/>
    <property type="project" value="TreeGrafter"/>
</dbReference>
<feature type="domain" description="UDENN" evidence="11">
    <location>
        <begin position="28"/>
        <end position="533"/>
    </location>
</feature>
<dbReference type="GO" id="GO:0006915">
    <property type="term" value="P:apoptotic process"/>
    <property type="evidence" value="ECO:0007669"/>
    <property type="project" value="UniProtKB-KW"/>
</dbReference>
<keyword evidence="7" id="KW-0344">Guanine-nucleotide releasing factor</keyword>
<dbReference type="WBParaSite" id="maker-uti_cns_0010432-snap-gene-0.2-mRNA-1">
    <property type="protein sequence ID" value="maker-uti_cns_0010432-snap-gene-0.2-mRNA-1"/>
    <property type="gene ID" value="maker-uti_cns_0010432-snap-gene-0.2"/>
</dbReference>
<dbReference type="Pfam" id="PF02141">
    <property type="entry name" value="DENN"/>
    <property type="match status" value="1"/>
</dbReference>
<dbReference type="PROSITE" id="PS50211">
    <property type="entry name" value="DENN"/>
    <property type="match status" value="1"/>
</dbReference>
<organism evidence="12 13">
    <name type="scientific">Macrostomum lignano</name>
    <dbReference type="NCBI Taxonomy" id="282301"/>
    <lineage>
        <taxon>Eukaryota</taxon>
        <taxon>Metazoa</taxon>
        <taxon>Spiralia</taxon>
        <taxon>Lophotrochozoa</taxon>
        <taxon>Platyhelminthes</taxon>
        <taxon>Rhabditophora</taxon>
        <taxon>Macrostomorpha</taxon>
        <taxon>Macrostomida</taxon>
        <taxon>Macrostomidae</taxon>
        <taxon>Macrostomum</taxon>
    </lineage>
</organism>
<dbReference type="InterPro" id="IPR043153">
    <property type="entry name" value="DENN_C"/>
</dbReference>
<feature type="compositionally biased region" description="Gly residues" evidence="10">
    <location>
        <begin position="816"/>
        <end position="827"/>
    </location>
</feature>
<dbReference type="GO" id="GO:0005829">
    <property type="term" value="C:cytosol"/>
    <property type="evidence" value="ECO:0007669"/>
    <property type="project" value="TreeGrafter"/>
</dbReference>
<dbReference type="SMART" id="SM00801">
    <property type="entry name" value="dDENN"/>
    <property type="match status" value="1"/>
</dbReference>
<dbReference type="GO" id="GO:0005886">
    <property type="term" value="C:plasma membrane"/>
    <property type="evidence" value="ECO:0007669"/>
    <property type="project" value="UniProtKB-SubCell"/>
</dbReference>
<dbReference type="InterPro" id="IPR056574">
    <property type="entry name" value="Death_MADD"/>
</dbReference>
<proteinExistence type="inferred from homology"/>
<protein>
    <recommendedName>
        <fullName evidence="4">MAP kinase-activating death domain protein</fullName>
    </recommendedName>
</protein>
<keyword evidence="12" id="KW-1185">Reference proteome</keyword>
<evidence type="ECO:0000259" key="11">
    <source>
        <dbReference type="PROSITE" id="PS50211"/>
    </source>
</evidence>
<feature type="region of interest" description="Disordered" evidence="10">
    <location>
        <begin position="646"/>
        <end position="791"/>
    </location>
</feature>
<dbReference type="GO" id="GO:0032483">
    <property type="term" value="P:regulation of Rab protein signal transduction"/>
    <property type="evidence" value="ECO:0007669"/>
    <property type="project" value="TreeGrafter"/>
</dbReference>